<protein>
    <recommendedName>
        <fullName evidence="3">Nuclear transport factor 2 family protein</fullName>
    </recommendedName>
</protein>
<dbReference type="RefSeq" id="WP_164649961.1">
    <property type="nucleotide sequence ID" value="NZ_CP047476.1"/>
</dbReference>
<evidence type="ECO:0000313" key="2">
    <source>
        <dbReference type="Proteomes" id="UP000464262"/>
    </source>
</evidence>
<evidence type="ECO:0000313" key="1">
    <source>
        <dbReference type="EMBL" id="QIA65062.1"/>
    </source>
</evidence>
<keyword evidence="2" id="KW-1185">Reference proteome</keyword>
<sequence>MNRAELEHEIAKVIFPAFDRLEEDDFFIPYFEQGTQFEIHDDKFVGIDGFKHWMAGNRQTFKPNTLEHSAHSFVFESLEDGRVEVEFLLDFKAETFSGEYFDSVVREKWLLNLSSHSIKIERYFVEPA</sequence>
<accession>A0A7Z2T6J6</accession>
<gene>
    <name evidence="1" type="ORF">GT360_15985</name>
</gene>
<evidence type="ECO:0008006" key="3">
    <source>
        <dbReference type="Google" id="ProtNLM"/>
    </source>
</evidence>
<dbReference type="EMBL" id="CP047476">
    <property type="protein sequence ID" value="QIA65062.1"/>
    <property type="molecule type" value="Genomic_DNA"/>
</dbReference>
<dbReference type="Proteomes" id="UP000464262">
    <property type="component" value="Chromosome 2"/>
</dbReference>
<reference evidence="1 2" key="1">
    <citation type="submission" date="2020-01" db="EMBL/GenBank/DDBJ databases">
        <title>Whole genome and functional gene identification of agarase of Vibrio HN897.</title>
        <authorList>
            <person name="Liu Y."/>
            <person name="Zhao Z."/>
        </authorList>
    </citation>
    <scope>NUCLEOTIDE SEQUENCE [LARGE SCALE GENOMIC DNA]</scope>
    <source>
        <strain evidence="1 2">HN897</strain>
    </source>
</reference>
<organism evidence="1 2">
    <name type="scientific">Vibrio astriarenae</name>
    <dbReference type="NCBI Taxonomy" id="1481923"/>
    <lineage>
        <taxon>Bacteria</taxon>
        <taxon>Pseudomonadati</taxon>
        <taxon>Pseudomonadota</taxon>
        <taxon>Gammaproteobacteria</taxon>
        <taxon>Vibrionales</taxon>
        <taxon>Vibrionaceae</taxon>
        <taxon>Vibrio</taxon>
    </lineage>
</organism>
<dbReference type="AlphaFoldDB" id="A0A7Z2T6J6"/>
<proteinExistence type="predicted"/>
<dbReference type="KEGG" id="vas:GT360_15985"/>
<name>A0A7Z2T6J6_9VIBR</name>